<gene>
    <name evidence="14 17" type="primary">purD</name>
    <name evidence="17" type="ORF">GRI44_10995</name>
</gene>
<evidence type="ECO:0000256" key="14">
    <source>
        <dbReference type="HAMAP-Rule" id="MF_00138"/>
    </source>
</evidence>
<keyword evidence="8 14" id="KW-0658">Purine biosynthesis</keyword>
<dbReference type="UniPathway" id="UPA00074">
    <property type="reaction ID" value="UER00125"/>
</dbReference>
<keyword evidence="5 14" id="KW-0436">Ligase</keyword>
<keyword evidence="18" id="KW-1185">Reference proteome</keyword>
<organism evidence="17 18">
    <name type="scientific">Allopontixanthobacter confluentis</name>
    <dbReference type="NCBI Taxonomy" id="1849021"/>
    <lineage>
        <taxon>Bacteria</taxon>
        <taxon>Pseudomonadati</taxon>
        <taxon>Pseudomonadota</taxon>
        <taxon>Alphaproteobacteria</taxon>
        <taxon>Sphingomonadales</taxon>
        <taxon>Erythrobacteraceae</taxon>
        <taxon>Allopontixanthobacter</taxon>
    </lineage>
</organism>
<dbReference type="SUPFAM" id="SSF51246">
    <property type="entry name" value="Rudiment single hybrid motif"/>
    <property type="match status" value="1"/>
</dbReference>
<evidence type="ECO:0000256" key="11">
    <source>
        <dbReference type="ARBA" id="ARBA00038345"/>
    </source>
</evidence>
<dbReference type="Gene3D" id="3.30.1490.20">
    <property type="entry name" value="ATP-grasp fold, A domain"/>
    <property type="match status" value="1"/>
</dbReference>
<dbReference type="InterPro" id="IPR016185">
    <property type="entry name" value="PreATP-grasp_dom_sf"/>
</dbReference>
<dbReference type="InterPro" id="IPR011054">
    <property type="entry name" value="Rudment_hybrid_motif"/>
</dbReference>
<evidence type="ECO:0000256" key="15">
    <source>
        <dbReference type="PROSITE-ProRule" id="PRU00409"/>
    </source>
</evidence>
<evidence type="ECO:0000256" key="12">
    <source>
        <dbReference type="ARBA" id="ARBA00042242"/>
    </source>
</evidence>
<proteinExistence type="inferred from homology"/>
<dbReference type="PANTHER" id="PTHR43472:SF1">
    <property type="entry name" value="PHOSPHORIBOSYLAMINE--GLYCINE LIGASE, CHLOROPLASTIC"/>
    <property type="match status" value="1"/>
</dbReference>
<dbReference type="InterPro" id="IPR013815">
    <property type="entry name" value="ATP_grasp_subdomain_1"/>
</dbReference>
<dbReference type="InterPro" id="IPR011761">
    <property type="entry name" value="ATP-grasp"/>
</dbReference>
<comment type="similarity">
    <text evidence="11 14">Belongs to the GARS family.</text>
</comment>
<comment type="cofactor">
    <cofactor evidence="1">
        <name>Mn(2+)</name>
        <dbReference type="ChEBI" id="CHEBI:29035"/>
    </cofactor>
</comment>
<dbReference type="SUPFAM" id="SSF56059">
    <property type="entry name" value="Glutathione synthetase ATP-binding domain-like"/>
    <property type="match status" value="1"/>
</dbReference>
<dbReference type="Proteomes" id="UP000473531">
    <property type="component" value="Unassembled WGS sequence"/>
</dbReference>
<accession>A0A6L7GID3</accession>
<dbReference type="EC" id="6.3.4.13" evidence="4 14"/>
<dbReference type="InterPro" id="IPR020559">
    <property type="entry name" value="PRibGlycinamide_synth_CS"/>
</dbReference>
<dbReference type="Pfam" id="PF02844">
    <property type="entry name" value="GARS_N"/>
    <property type="match status" value="1"/>
</dbReference>
<dbReference type="Pfam" id="PF01071">
    <property type="entry name" value="GARS_A"/>
    <property type="match status" value="1"/>
</dbReference>
<evidence type="ECO:0000256" key="7">
    <source>
        <dbReference type="ARBA" id="ARBA00022741"/>
    </source>
</evidence>
<dbReference type="EMBL" id="WTYU01000002">
    <property type="protein sequence ID" value="MXP15276.1"/>
    <property type="molecule type" value="Genomic_DNA"/>
</dbReference>
<dbReference type="NCBIfam" id="TIGR00877">
    <property type="entry name" value="purD"/>
    <property type="match status" value="1"/>
</dbReference>
<evidence type="ECO:0000256" key="2">
    <source>
        <dbReference type="ARBA" id="ARBA00001946"/>
    </source>
</evidence>
<keyword evidence="7 15" id="KW-0547">Nucleotide-binding</keyword>
<dbReference type="PROSITE" id="PS50975">
    <property type="entry name" value="ATP_GRASP"/>
    <property type="match status" value="1"/>
</dbReference>
<evidence type="ECO:0000256" key="10">
    <source>
        <dbReference type="ARBA" id="ARBA00023211"/>
    </source>
</evidence>
<evidence type="ECO:0000259" key="16">
    <source>
        <dbReference type="PROSITE" id="PS50975"/>
    </source>
</evidence>
<dbReference type="OrthoDB" id="9807240at2"/>
<reference evidence="17 18" key="1">
    <citation type="submission" date="2019-12" db="EMBL/GenBank/DDBJ databases">
        <title>Genomic-based taxomic classification of the family Erythrobacteraceae.</title>
        <authorList>
            <person name="Xu L."/>
        </authorList>
    </citation>
    <scope>NUCLEOTIDE SEQUENCE [LARGE SCALE GENOMIC DNA]</scope>
    <source>
        <strain evidence="17 18">KCTC 52259</strain>
    </source>
</reference>
<protein>
    <recommendedName>
        <fullName evidence="4 14">Phosphoribosylamine--glycine ligase</fullName>
        <ecNumber evidence="4 14">6.3.4.13</ecNumber>
    </recommendedName>
    <alternativeName>
        <fullName evidence="14">GARS</fullName>
    </alternativeName>
    <alternativeName>
        <fullName evidence="12 14">Glycinamide ribonucleotide synthetase</fullName>
    </alternativeName>
    <alternativeName>
        <fullName evidence="13 14">Phosphoribosylglycinamide synthetase</fullName>
    </alternativeName>
</protein>
<evidence type="ECO:0000256" key="13">
    <source>
        <dbReference type="ARBA" id="ARBA00042864"/>
    </source>
</evidence>
<evidence type="ECO:0000256" key="3">
    <source>
        <dbReference type="ARBA" id="ARBA00005174"/>
    </source>
</evidence>
<dbReference type="GO" id="GO:0004637">
    <property type="term" value="F:phosphoribosylamine-glycine ligase activity"/>
    <property type="evidence" value="ECO:0007669"/>
    <property type="project" value="UniProtKB-UniRule"/>
</dbReference>
<dbReference type="HAMAP" id="MF_00138">
    <property type="entry name" value="GARS"/>
    <property type="match status" value="1"/>
</dbReference>
<dbReference type="InterPro" id="IPR020562">
    <property type="entry name" value="PRibGlycinamide_synth_N"/>
</dbReference>
<dbReference type="PROSITE" id="PS00184">
    <property type="entry name" value="GARS"/>
    <property type="match status" value="1"/>
</dbReference>
<dbReference type="Gene3D" id="3.40.50.20">
    <property type="match status" value="1"/>
</dbReference>
<dbReference type="Gene3D" id="3.90.600.10">
    <property type="entry name" value="Phosphoribosylglycinamide synthetase, C-terminal domain"/>
    <property type="match status" value="1"/>
</dbReference>
<dbReference type="SMART" id="SM01210">
    <property type="entry name" value="GARS_C"/>
    <property type="match status" value="1"/>
</dbReference>
<dbReference type="GO" id="GO:0009113">
    <property type="term" value="P:purine nucleobase biosynthetic process"/>
    <property type="evidence" value="ECO:0007669"/>
    <property type="project" value="InterPro"/>
</dbReference>
<dbReference type="Gene3D" id="3.30.470.20">
    <property type="entry name" value="ATP-grasp fold, B domain"/>
    <property type="match status" value="1"/>
</dbReference>
<dbReference type="InterPro" id="IPR000115">
    <property type="entry name" value="PRibGlycinamide_synth"/>
</dbReference>
<sequence>MNILLLGSGGREHALAWKLAQSRLLSGAQDRFYAAPGNPGIADHAECVALDAADHGAVVHFCNANRIGLVVIGPEAPLVDGLADTLRGEGVSVFGPSKAAAQLEGSKGFTKDLCERAGIPTAAYVRTASFTEAVKALDNFQPPYVLKADGLAAGKGVVIPETREEALAALEDMFGGRFGEAGAEVVIEEFMRGEEASFFALTDGATILSFGSAQDHKRVGEGDTGPNTGGMGAYSPAPVLTPMLRGEVLEKIIAPTVRTLANEGMPYSGVLFAGLMLTKQGPKLIEYNCRFGDPECQVLMTRLQSDLGELMLACADNKLATCQPARFAEETALTVVMAAKGYPDAPEKGGVIDLGEAEAGATGDRVKIFHAGTKQLPDGTLVANGGRVLNVTATGKNATQAQAAAYRAVDAITFPSGFCRRDIGWREVAREGK</sequence>
<dbReference type="RefSeq" id="WP_160601824.1">
    <property type="nucleotide sequence ID" value="NZ_WTYU01000002.1"/>
</dbReference>
<dbReference type="GO" id="GO:0046872">
    <property type="term" value="F:metal ion binding"/>
    <property type="evidence" value="ECO:0007669"/>
    <property type="project" value="UniProtKB-KW"/>
</dbReference>
<comment type="pathway">
    <text evidence="3 14">Purine metabolism; IMP biosynthesis via de novo pathway; N(1)-(5-phospho-D-ribosyl)glycinamide from 5-phospho-alpha-D-ribose 1-diphosphate: step 2/2.</text>
</comment>
<evidence type="ECO:0000313" key="18">
    <source>
        <dbReference type="Proteomes" id="UP000473531"/>
    </source>
</evidence>
<dbReference type="InterPro" id="IPR037123">
    <property type="entry name" value="PRibGlycinamide_synth_C_sf"/>
</dbReference>
<keyword evidence="9 15" id="KW-0067">ATP-binding</keyword>
<dbReference type="InterPro" id="IPR020560">
    <property type="entry name" value="PRibGlycinamide_synth_C-dom"/>
</dbReference>
<dbReference type="PANTHER" id="PTHR43472">
    <property type="entry name" value="PHOSPHORIBOSYLAMINE--GLYCINE LIGASE"/>
    <property type="match status" value="1"/>
</dbReference>
<comment type="catalytic activity">
    <reaction evidence="14">
        <text>5-phospho-beta-D-ribosylamine + glycine + ATP = N(1)-(5-phospho-beta-D-ribosyl)glycinamide + ADP + phosphate + H(+)</text>
        <dbReference type="Rhea" id="RHEA:17453"/>
        <dbReference type="ChEBI" id="CHEBI:15378"/>
        <dbReference type="ChEBI" id="CHEBI:30616"/>
        <dbReference type="ChEBI" id="CHEBI:43474"/>
        <dbReference type="ChEBI" id="CHEBI:57305"/>
        <dbReference type="ChEBI" id="CHEBI:58681"/>
        <dbReference type="ChEBI" id="CHEBI:143788"/>
        <dbReference type="ChEBI" id="CHEBI:456216"/>
        <dbReference type="EC" id="6.3.4.13"/>
    </reaction>
</comment>
<dbReference type="Pfam" id="PF02843">
    <property type="entry name" value="GARS_C"/>
    <property type="match status" value="1"/>
</dbReference>
<keyword evidence="6" id="KW-0479">Metal-binding</keyword>
<evidence type="ECO:0000256" key="1">
    <source>
        <dbReference type="ARBA" id="ARBA00001936"/>
    </source>
</evidence>
<evidence type="ECO:0000256" key="5">
    <source>
        <dbReference type="ARBA" id="ARBA00022598"/>
    </source>
</evidence>
<name>A0A6L7GID3_9SPHN</name>
<evidence type="ECO:0000256" key="6">
    <source>
        <dbReference type="ARBA" id="ARBA00022723"/>
    </source>
</evidence>
<comment type="caution">
    <text evidence="17">The sequence shown here is derived from an EMBL/GenBank/DDBJ whole genome shotgun (WGS) entry which is preliminary data.</text>
</comment>
<comment type="cofactor">
    <cofactor evidence="2">
        <name>Mg(2+)</name>
        <dbReference type="ChEBI" id="CHEBI:18420"/>
    </cofactor>
</comment>
<dbReference type="SMART" id="SM01209">
    <property type="entry name" value="GARS_A"/>
    <property type="match status" value="1"/>
</dbReference>
<dbReference type="GO" id="GO:0005524">
    <property type="term" value="F:ATP binding"/>
    <property type="evidence" value="ECO:0007669"/>
    <property type="project" value="UniProtKB-UniRule"/>
</dbReference>
<evidence type="ECO:0000256" key="9">
    <source>
        <dbReference type="ARBA" id="ARBA00022840"/>
    </source>
</evidence>
<evidence type="ECO:0000313" key="17">
    <source>
        <dbReference type="EMBL" id="MXP15276.1"/>
    </source>
</evidence>
<feature type="domain" description="ATP-grasp" evidence="16">
    <location>
        <begin position="111"/>
        <end position="316"/>
    </location>
</feature>
<dbReference type="FunFam" id="3.30.470.20:FF:000018">
    <property type="entry name" value="Trifunctional purine biosynthetic protein adenosine-3"/>
    <property type="match status" value="1"/>
</dbReference>
<dbReference type="InterPro" id="IPR020561">
    <property type="entry name" value="PRibGlycinamid_synth_ATP-grasp"/>
</dbReference>
<dbReference type="GO" id="GO:0006189">
    <property type="term" value="P:'de novo' IMP biosynthetic process"/>
    <property type="evidence" value="ECO:0007669"/>
    <property type="project" value="UniProtKB-UniRule"/>
</dbReference>
<dbReference type="AlphaFoldDB" id="A0A6L7GID3"/>
<evidence type="ECO:0000256" key="4">
    <source>
        <dbReference type="ARBA" id="ARBA00013255"/>
    </source>
</evidence>
<dbReference type="SUPFAM" id="SSF52440">
    <property type="entry name" value="PreATP-grasp domain"/>
    <property type="match status" value="1"/>
</dbReference>
<keyword evidence="10" id="KW-0464">Manganese</keyword>
<evidence type="ECO:0000256" key="8">
    <source>
        <dbReference type="ARBA" id="ARBA00022755"/>
    </source>
</evidence>